<proteinExistence type="predicted"/>
<evidence type="ECO:0000256" key="2">
    <source>
        <dbReference type="SAM" id="Phobius"/>
    </source>
</evidence>
<protein>
    <submittedName>
        <fullName evidence="3">Uncharacterized protein</fullName>
    </submittedName>
</protein>
<keyword evidence="2" id="KW-1133">Transmembrane helix</keyword>
<evidence type="ECO:0000313" key="4">
    <source>
        <dbReference type="Proteomes" id="UP000799437"/>
    </source>
</evidence>
<dbReference type="Proteomes" id="UP000799437">
    <property type="component" value="Unassembled WGS sequence"/>
</dbReference>
<feature type="region of interest" description="Disordered" evidence="1">
    <location>
        <begin position="492"/>
        <end position="517"/>
    </location>
</feature>
<dbReference type="EMBL" id="ML996565">
    <property type="protein sequence ID" value="KAF2763279.1"/>
    <property type="molecule type" value="Genomic_DNA"/>
</dbReference>
<keyword evidence="2" id="KW-0472">Membrane</keyword>
<dbReference type="AlphaFoldDB" id="A0A6A6WMN1"/>
<gene>
    <name evidence="3" type="ORF">EJ05DRAFT_496105</name>
</gene>
<reference evidence="3" key="1">
    <citation type="journal article" date="2020" name="Stud. Mycol.">
        <title>101 Dothideomycetes genomes: a test case for predicting lifestyles and emergence of pathogens.</title>
        <authorList>
            <person name="Haridas S."/>
            <person name="Albert R."/>
            <person name="Binder M."/>
            <person name="Bloem J."/>
            <person name="Labutti K."/>
            <person name="Salamov A."/>
            <person name="Andreopoulos B."/>
            <person name="Baker S."/>
            <person name="Barry K."/>
            <person name="Bills G."/>
            <person name="Bluhm B."/>
            <person name="Cannon C."/>
            <person name="Castanera R."/>
            <person name="Culley D."/>
            <person name="Daum C."/>
            <person name="Ezra D."/>
            <person name="Gonzalez J."/>
            <person name="Henrissat B."/>
            <person name="Kuo A."/>
            <person name="Liang C."/>
            <person name="Lipzen A."/>
            <person name="Lutzoni F."/>
            <person name="Magnuson J."/>
            <person name="Mondo S."/>
            <person name="Nolan M."/>
            <person name="Ohm R."/>
            <person name="Pangilinan J."/>
            <person name="Park H.-J."/>
            <person name="Ramirez L."/>
            <person name="Alfaro M."/>
            <person name="Sun H."/>
            <person name="Tritt A."/>
            <person name="Yoshinaga Y."/>
            <person name="Zwiers L.-H."/>
            <person name="Turgeon B."/>
            <person name="Goodwin S."/>
            <person name="Spatafora J."/>
            <person name="Crous P."/>
            <person name="Grigoriev I."/>
        </authorList>
    </citation>
    <scope>NUCLEOTIDE SEQUENCE</scope>
    <source>
        <strain evidence="3">CBS 121739</strain>
    </source>
</reference>
<name>A0A6A6WMN1_9PEZI</name>
<accession>A0A6A6WMN1</accession>
<keyword evidence="4" id="KW-1185">Reference proteome</keyword>
<dbReference type="RefSeq" id="XP_033605730.1">
    <property type="nucleotide sequence ID" value="XM_033746337.1"/>
</dbReference>
<organism evidence="3 4">
    <name type="scientific">Pseudovirgaria hyperparasitica</name>
    <dbReference type="NCBI Taxonomy" id="470096"/>
    <lineage>
        <taxon>Eukaryota</taxon>
        <taxon>Fungi</taxon>
        <taxon>Dikarya</taxon>
        <taxon>Ascomycota</taxon>
        <taxon>Pezizomycotina</taxon>
        <taxon>Dothideomycetes</taxon>
        <taxon>Dothideomycetes incertae sedis</taxon>
        <taxon>Acrospermales</taxon>
        <taxon>Acrospermaceae</taxon>
        <taxon>Pseudovirgaria</taxon>
    </lineage>
</organism>
<feature type="transmembrane region" description="Helical" evidence="2">
    <location>
        <begin position="387"/>
        <end position="412"/>
    </location>
</feature>
<evidence type="ECO:0000313" key="3">
    <source>
        <dbReference type="EMBL" id="KAF2763279.1"/>
    </source>
</evidence>
<keyword evidence="2" id="KW-0812">Transmembrane</keyword>
<feature type="compositionally biased region" description="Polar residues" evidence="1">
    <location>
        <begin position="16"/>
        <end position="56"/>
    </location>
</feature>
<feature type="region of interest" description="Disordered" evidence="1">
    <location>
        <begin position="1"/>
        <end position="71"/>
    </location>
</feature>
<sequence length="517" mass="57680">MTFFHFSYKNRGRKSPTPSSSTEGSRGSAQTPSSMKSFQNNAQAPSSTTKNFQNIAQAPRGPPQYQYSSPSLRQNVPVDAAASIPPPYAAPQPAPPLNPLWCPPPTYQQFHEQQQQYLEATRQQRIQAEWMASQPQPPFRTNPTSRPASFHQHFHQHQQHQYINGMGQQGPHTDWTTNPLNLPMRPSTATRPPSFHQSFLQQHQHQYVDGTRQQRPQAEWMSSPLYMPVRSNTATPPSPLQNHYAASLDQTYPNPMYQSYPYNPPNHPMTPRAAATFPQPQLSQLMYASPAPLTPLTPQQTGPLQPQPQPYYVKTKPSGAALSSIYKPIKKASTTMLNLQHSVMENKGGGLIEKADTWYESVSTKLDDMITGMDEEQFVAEEGEGEIWNFLFSFFFCIVYCVASLWFLFCFAGRHGSGGPTKVLDVHSFSSTVWSGLSAVSMSSLSPPPPATRPGLTAKHAHLPHGRHIRGSTHSSHLLVIILTWPERHHGSPRSTIHSPPPPLSTVHGSLWPQNPP</sequence>
<evidence type="ECO:0000256" key="1">
    <source>
        <dbReference type="SAM" id="MobiDB-lite"/>
    </source>
</evidence>
<dbReference type="GeneID" id="54487391"/>